<evidence type="ECO:0000313" key="7">
    <source>
        <dbReference type="EMBL" id="RUT80048.1"/>
    </source>
</evidence>
<feature type="transmembrane region" description="Helical" evidence="5">
    <location>
        <begin position="385"/>
        <end position="405"/>
    </location>
</feature>
<dbReference type="Proteomes" id="UP000282985">
    <property type="component" value="Unassembled WGS sequence"/>
</dbReference>
<evidence type="ECO:0000259" key="6">
    <source>
        <dbReference type="Pfam" id="PF07291"/>
    </source>
</evidence>
<evidence type="ECO:0000256" key="3">
    <source>
        <dbReference type="ARBA" id="ARBA00022989"/>
    </source>
</evidence>
<comment type="subcellular location">
    <subcellularLocation>
        <location evidence="1">Membrane</location>
        <topology evidence="1">Multi-pass membrane protein</topology>
    </subcellularLocation>
</comment>
<feature type="transmembrane region" description="Helical" evidence="5">
    <location>
        <begin position="77"/>
        <end position="98"/>
    </location>
</feature>
<proteinExistence type="predicted"/>
<sequence>MKIVRFVCRILVGLVFTFSGFVKAVDPLGSTYKFSDYFYAFGMDAFVSVAFPLAIFLSTLEFVLGLSLLFNARKQIAYSLALLFMLFFTPLTLILAISNPVTDCGCFGDALVITNWQTFGKNIVILVFSLILFLGRKKEDTTYPIWQQNLLVLFSILSVLWISIFSYRHLPIIDFRPYHIGANISESMVIPEGAPADQYRSIFKYQKNGKVKEFDETNYPWQDSTWTFVDATQIKIKDGYTPLIHDFSISNEQQGDITDQILHDNSYTFILIAKDLSKIKKDVLPKIEALSLFAMEKNIPFLALTASGSAEIESFKEKNNISFEFYNTDEIQLKTIIRSNPGLILIKQGTILNKWHYNDLPKPKNLNGDLLAYSITQHQKLNIKLIIISITSTLLLIISLFILLMNRKAVAKNRLQL</sequence>
<protein>
    <submittedName>
        <fullName evidence="7">DoxX family protein</fullName>
    </submittedName>
</protein>
<feature type="transmembrane region" description="Helical" evidence="5">
    <location>
        <begin position="148"/>
        <end position="167"/>
    </location>
</feature>
<evidence type="ECO:0000256" key="5">
    <source>
        <dbReference type="SAM" id="Phobius"/>
    </source>
</evidence>
<keyword evidence="8" id="KW-1185">Reference proteome</keyword>
<evidence type="ECO:0000313" key="8">
    <source>
        <dbReference type="Proteomes" id="UP000282985"/>
    </source>
</evidence>
<evidence type="ECO:0000256" key="2">
    <source>
        <dbReference type="ARBA" id="ARBA00022692"/>
    </source>
</evidence>
<dbReference type="InterPro" id="IPR009908">
    <property type="entry name" value="Methylamine_util_MauE"/>
</dbReference>
<evidence type="ECO:0000256" key="1">
    <source>
        <dbReference type="ARBA" id="ARBA00004141"/>
    </source>
</evidence>
<dbReference type="RefSeq" id="WP_127342188.1">
    <property type="nucleotide sequence ID" value="NZ_RJJX01000001.1"/>
</dbReference>
<keyword evidence="3 5" id="KW-1133">Transmembrane helix</keyword>
<gene>
    <name evidence="7" type="ORF">DLK05_01440</name>
</gene>
<feature type="domain" description="Methylamine utilisation protein MauE" evidence="6">
    <location>
        <begin position="1"/>
        <end position="134"/>
    </location>
</feature>
<dbReference type="AlphaFoldDB" id="A0A434AZJ9"/>
<dbReference type="GO" id="GO:0030416">
    <property type="term" value="P:methylamine metabolic process"/>
    <property type="evidence" value="ECO:0007669"/>
    <property type="project" value="InterPro"/>
</dbReference>
<dbReference type="Pfam" id="PF07291">
    <property type="entry name" value="MauE"/>
    <property type="match status" value="1"/>
</dbReference>
<dbReference type="NCBIfam" id="NF045576">
    <property type="entry name" value="BT_3928_fam"/>
    <property type="match status" value="1"/>
</dbReference>
<comment type="caution">
    <text evidence="7">The sequence shown here is derived from an EMBL/GenBank/DDBJ whole genome shotgun (WGS) entry which is preliminary data.</text>
</comment>
<evidence type="ECO:0000256" key="4">
    <source>
        <dbReference type="ARBA" id="ARBA00023136"/>
    </source>
</evidence>
<dbReference type="EMBL" id="RJJX01000001">
    <property type="protein sequence ID" value="RUT80048.1"/>
    <property type="molecule type" value="Genomic_DNA"/>
</dbReference>
<organism evidence="7 8">
    <name type="scientific">Ancylomarina longa</name>
    <dbReference type="NCBI Taxonomy" id="2487017"/>
    <lineage>
        <taxon>Bacteria</taxon>
        <taxon>Pseudomonadati</taxon>
        <taxon>Bacteroidota</taxon>
        <taxon>Bacteroidia</taxon>
        <taxon>Marinilabiliales</taxon>
        <taxon>Marinifilaceae</taxon>
        <taxon>Ancylomarina</taxon>
    </lineage>
</organism>
<dbReference type="OrthoDB" id="9809429at2"/>
<reference evidence="7 8" key="1">
    <citation type="submission" date="2018-11" db="EMBL/GenBank/DDBJ databases">
        <title>Parancylomarina longa gen. nov., sp. nov., isolated from sediments of southern Okinawa.</title>
        <authorList>
            <person name="Fu T."/>
        </authorList>
    </citation>
    <scope>NUCLEOTIDE SEQUENCE [LARGE SCALE GENOMIC DNA]</scope>
    <source>
        <strain evidence="7 8">T3-2 S1-C</strain>
    </source>
</reference>
<feature type="transmembrane region" description="Helical" evidence="5">
    <location>
        <begin position="118"/>
        <end position="136"/>
    </location>
</feature>
<name>A0A434AZJ9_9BACT</name>
<dbReference type="GO" id="GO:0016020">
    <property type="term" value="C:membrane"/>
    <property type="evidence" value="ECO:0007669"/>
    <property type="project" value="UniProtKB-SubCell"/>
</dbReference>
<keyword evidence="4 5" id="KW-0472">Membrane</keyword>
<keyword evidence="2 5" id="KW-0812">Transmembrane</keyword>
<feature type="transmembrane region" description="Helical" evidence="5">
    <location>
        <begin position="48"/>
        <end position="70"/>
    </location>
</feature>
<accession>A0A434AZJ9</accession>